<accession>A0ABW4A1B8</accession>
<dbReference type="RefSeq" id="WP_317791666.1">
    <property type="nucleotide sequence ID" value="NZ_AP028461.1"/>
</dbReference>
<evidence type="ECO:0000313" key="3">
    <source>
        <dbReference type="Proteomes" id="UP001597183"/>
    </source>
</evidence>
<dbReference type="InterPro" id="IPR052345">
    <property type="entry name" value="Rad_response_metalloprotease"/>
</dbReference>
<dbReference type="Gene3D" id="1.10.10.2910">
    <property type="match status" value="1"/>
</dbReference>
<dbReference type="Pfam" id="PF06114">
    <property type="entry name" value="Peptidase_M78"/>
    <property type="match status" value="1"/>
</dbReference>
<dbReference type="EMBL" id="JBHTMK010000005">
    <property type="protein sequence ID" value="MFD1364391.1"/>
    <property type="molecule type" value="Genomic_DNA"/>
</dbReference>
<evidence type="ECO:0000259" key="1">
    <source>
        <dbReference type="Pfam" id="PF06114"/>
    </source>
</evidence>
<reference evidence="3" key="1">
    <citation type="journal article" date="2019" name="Int. J. Syst. Evol. Microbiol.">
        <title>The Global Catalogue of Microorganisms (GCM) 10K type strain sequencing project: providing services to taxonomists for standard genome sequencing and annotation.</title>
        <authorList>
            <consortium name="The Broad Institute Genomics Platform"/>
            <consortium name="The Broad Institute Genome Sequencing Center for Infectious Disease"/>
            <person name="Wu L."/>
            <person name="Ma J."/>
        </authorList>
    </citation>
    <scope>NUCLEOTIDE SEQUENCE [LARGE SCALE GENOMIC DNA]</scope>
    <source>
        <strain evidence="3">CCM 7526</strain>
    </source>
</reference>
<name>A0ABW4A1B8_9ACTN</name>
<gene>
    <name evidence="2" type="ORF">ACFQ5G_03420</name>
</gene>
<dbReference type="PANTHER" id="PTHR43236:SF1">
    <property type="entry name" value="BLL7220 PROTEIN"/>
    <property type="match status" value="1"/>
</dbReference>
<feature type="domain" description="IrrE N-terminal-like" evidence="1">
    <location>
        <begin position="62"/>
        <end position="153"/>
    </location>
</feature>
<dbReference type="InterPro" id="IPR010359">
    <property type="entry name" value="IrrE_HExxH"/>
</dbReference>
<protein>
    <submittedName>
        <fullName evidence="2">ImmA/IrrE family metallo-endopeptidase</fullName>
    </submittedName>
</protein>
<proteinExistence type="predicted"/>
<keyword evidence="3" id="KW-1185">Reference proteome</keyword>
<sequence length="315" mass="34255">MNWLMAHRVASIAAATLRRRLDLSEDHYVDVFAGLRRCGLAVMGQDMPSLFGVYLPPAPGRHGGIFLNTTMGEATIRHTAAHELGHAQFGHERCLADGPDPFLGTPRDKWPAEEKQAEAFAAWFLMPIRLVKATLTRLGLDIPREAADVYQLSLHLGTSYRGTLRHLQHLRMVQSQVARGWATVQPARLRARLSGQAEQSPPRVWDLRSLTEGSRLAVEQGDRLIVRAPGLGADPEVTGPAGIRTLSTPYALAPGDGVELDVTAGIDAESTLTLSSHDRTQTWSATLLATPEGHRGLIAPPSRHVLVGPVNGVRQ</sequence>
<comment type="caution">
    <text evidence="2">The sequence shown here is derived from an EMBL/GenBank/DDBJ whole genome shotgun (WGS) entry which is preliminary data.</text>
</comment>
<evidence type="ECO:0000313" key="2">
    <source>
        <dbReference type="EMBL" id="MFD1364391.1"/>
    </source>
</evidence>
<organism evidence="2 3">
    <name type="scientific">Actinoplanes sichuanensis</name>
    <dbReference type="NCBI Taxonomy" id="512349"/>
    <lineage>
        <taxon>Bacteria</taxon>
        <taxon>Bacillati</taxon>
        <taxon>Actinomycetota</taxon>
        <taxon>Actinomycetes</taxon>
        <taxon>Micromonosporales</taxon>
        <taxon>Micromonosporaceae</taxon>
        <taxon>Actinoplanes</taxon>
    </lineage>
</organism>
<dbReference type="Proteomes" id="UP001597183">
    <property type="component" value="Unassembled WGS sequence"/>
</dbReference>
<dbReference type="PANTHER" id="PTHR43236">
    <property type="entry name" value="ANTITOXIN HIGA1"/>
    <property type="match status" value="1"/>
</dbReference>